<dbReference type="GO" id="GO:0030288">
    <property type="term" value="C:outer membrane-bounded periplasmic space"/>
    <property type="evidence" value="ECO:0007669"/>
    <property type="project" value="InterPro"/>
</dbReference>
<dbReference type="STRING" id="426757.SAMN04488127_0663"/>
<dbReference type="InterPro" id="IPR004682">
    <property type="entry name" value="TRAP_DctP"/>
</dbReference>
<evidence type="ECO:0000256" key="2">
    <source>
        <dbReference type="ARBA" id="ARBA00022448"/>
    </source>
</evidence>
<dbReference type="InterPro" id="IPR018389">
    <property type="entry name" value="DctP_fam"/>
</dbReference>
<feature type="chain" id="PRO_5039289289" evidence="4">
    <location>
        <begin position="31"/>
        <end position="339"/>
    </location>
</feature>
<dbReference type="InterPro" id="IPR038404">
    <property type="entry name" value="TRAP_DctP_sf"/>
</dbReference>
<dbReference type="RefSeq" id="WP_092049903.1">
    <property type="nucleotide sequence ID" value="NZ_FNZF01000001.1"/>
</dbReference>
<evidence type="ECO:0000256" key="3">
    <source>
        <dbReference type="ARBA" id="ARBA00022729"/>
    </source>
</evidence>
<reference evidence="6" key="1">
    <citation type="submission" date="2016-10" db="EMBL/GenBank/DDBJ databases">
        <authorList>
            <person name="Varghese N."/>
            <person name="Submissions S."/>
        </authorList>
    </citation>
    <scope>NUCLEOTIDE SEQUENCE [LARGE SCALE GENOMIC DNA]</scope>
    <source>
        <strain evidence="6">CGMCC 1.6763</strain>
    </source>
</reference>
<dbReference type="PANTHER" id="PTHR33376:SF7">
    <property type="entry name" value="C4-DICARBOXYLATE-BINDING PROTEIN DCTB"/>
    <property type="match status" value="1"/>
</dbReference>
<protein>
    <submittedName>
        <fullName evidence="5">Tripartite ATP-independent transporter solute receptor, DctP family</fullName>
    </submittedName>
</protein>
<dbReference type="EMBL" id="FNZF01000001">
    <property type="protein sequence ID" value="SEI86877.1"/>
    <property type="molecule type" value="Genomic_DNA"/>
</dbReference>
<evidence type="ECO:0000256" key="4">
    <source>
        <dbReference type="SAM" id="SignalP"/>
    </source>
</evidence>
<sequence>MKIKQLRFAWITAVLSLTVLVAGCSQSDQAEADSDQVRLQFGHAISLDTPAAELIEEMAANVEEQTEGRVAFDLYPNSQLGSETEMIEQVQIGSMDSAAIMVGTMQSMDIRMAIEDLPYMWKDTEHARAAYDGEFGDYLGEIVSGYGLKKIGYLEWGQRHLTNNDGPVVNPEDLKGMKIRVAQSSLRIDAFEQVGALPTAMAFSEVYGALQQGVLDAQENPLANIVAPKFDEVQDYLSLTGHFYNTVMLFVNDETWASISPEDQEIILAETDRISNEIRERNDGMEQEYLDTLEERGMEINDNVDTEAFREAMLPVYDKWEKEHFGSELMDVYRAASGW</sequence>
<evidence type="ECO:0000256" key="1">
    <source>
        <dbReference type="ARBA" id="ARBA00009023"/>
    </source>
</evidence>
<dbReference type="NCBIfam" id="NF037995">
    <property type="entry name" value="TRAP_S1"/>
    <property type="match status" value="1"/>
</dbReference>
<keyword evidence="6" id="KW-1185">Reference proteome</keyword>
<evidence type="ECO:0000313" key="6">
    <source>
        <dbReference type="Proteomes" id="UP000199200"/>
    </source>
</evidence>
<dbReference type="NCBIfam" id="TIGR00787">
    <property type="entry name" value="dctP"/>
    <property type="match status" value="1"/>
</dbReference>
<name>A0A1H6UB55_9BACL</name>
<comment type="similarity">
    <text evidence="1">Belongs to the bacterial solute-binding protein 7 family.</text>
</comment>
<keyword evidence="2" id="KW-0813">Transport</keyword>
<dbReference type="OrthoDB" id="2087at2"/>
<dbReference type="PANTHER" id="PTHR33376">
    <property type="match status" value="1"/>
</dbReference>
<feature type="signal peptide" evidence="4">
    <location>
        <begin position="1"/>
        <end position="30"/>
    </location>
</feature>
<dbReference type="PIRSF" id="PIRSF006470">
    <property type="entry name" value="DctB"/>
    <property type="match status" value="1"/>
</dbReference>
<keyword evidence="3 4" id="KW-0732">Signal</keyword>
<dbReference type="AlphaFoldDB" id="A0A1H6UB55"/>
<gene>
    <name evidence="5" type="ORF">SAMN04488127_0663</name>
</gene>
<evidence type="ECO:0000313" key="5">
    <source>
        <dbReference type="EMBL" id="SEI86877.1"/>
    </source>
</evidence>
<dbReference type="PROSITE" id="PS51257">
    <property type="entry name" value="PROKAR_LIPOPROTEIN"/>
    <property type="match status" value="1"/>
</dbReference>
<proteinExistence type="inferred from homology"/>
<dbReference type="GO" id="GO:0055085">
    <property type="term" value="P:transmembrane transport"/>
    <property type="evidence" value="ECO:0007669"/>
    <property type="project" value="InterPro"/>
</dbReference>
<organism evidence="5 6">
    <name type="scientific">Bhargavaea ginsengi</name>
    <dbReference type="NCBI Taxonomy" id="426757"/>
    <lineage>
        <taxon>Bacteria</taxon>
        <taxon>Bacillati</taxon>
        <taxon>Bacillota</taxon>
        <taxon>Bacilli</taxon>
        <taxon>Bacillales</taxon>
        <taxon>Caryophanaceae</taxon>
        <taxon>Bhargavaea</taxon>
    </lineage>
</organism>
<dbReference type="Proteomes" id="UP000199200">
    <property type="component" value="Unassembled WGS sequence"/>
</dbReference>
<dbReference type="Pfam" id="PF03480">
    <property type="entry name" value="DctP"/>
    <property type="match status" value="1"/>
</dbReference>
<accession>A0A1H6UB55</accession>
<keyword evidence="5" id="KW-0675">Receptor</keyword>
<dbReference type="Gene3D" id="3.40.190.170">
    <property type="entry name" value="Bacterial extracellular solute-binding protein, family 7"/>
    <property type="match status" value="1"/>
</dbReference>